<dbReference type="InterPro" id="IPR000700">
    <property type="entry name" value="PAS-assoc_C"/>
</dbReference>
<dbReference type="InterPro" id="IPR050736">
    <property type="entry name" value="Sensor_HK_Regulatory"/>
</dbReference>
<evidence type="ECO:0000256" key="5">
    <source>
        <dbReference type="ARBA" id="ARBA00023012"/>
    </source>
</evidence>
<feature type="modified residue" description="4-aspartylphosphate" evidence="6">
    <location>
        <position position="59"/>
    </location>
</feature>
<evidence type="ECO:0000259" key="7">
    <source>
        <dbReference type="PROSITE" id="PS50109"/>
    </source>
</evidence>
<dbReference type="InterPro" id="IPR011006">
    <property type="entry name" value="CheY-like_superfamily"/>
</dbReference>
<dbReference type="InterPro" id="IPR005467">
    <property type="entry name" value="His_kinase_dom"/>
</dbReference>
<dbReference type="CDD" id="cd00075">
    <property type="entry name" value="HATPase"/>
    <property type="match status" value="1"/>
</dbReference>
<keyword evidence="6" id="KW-0597">Phosphoprotein</keyword>
<name>A0A897MT81_9EURY</name>
<dbReference type="SUPFAM" id="SSF55785">
    <property type="entry name" value="PYP-like sensor domain (PAS domain)"/>
    <property type="match status" value="1"/>
</dbReference>
<evidence type="ECO:0000256" key="6">
    <source>
        <dbReference type="PROSITE-ProRule" id="PRU00169"/>
    </source>
</evidence>
<dbReference type="SUPFAM" id="SSF47384">
    <property type="entry name" value="Homodimeric domain of signal transducing histidine kinase"/>
    <property type="match status" value="1"/>
</dbReference>
<dbReference type="Gene3D" id="1.10.287.130">
    <property type="match status" value="1"/>
</dbReference>
<sequence length="477" mass="53194">MTTNEPISVLYVNDDPELLRLVSTRLERERDHLTIHRAESVEDGLSILRTDDVDCILSDYHMPDRNGLDFLRTVRAEDDEIPFILFTETGDESVASESISAGVTDYIIQETIGNQSTLLANKITTHVEHIRARRAAEYTNRQLRDIAETTEDVLWVFSADWSELRFASSAYEETFGHSIEELRADPQSFLAQVVEDDRDRVQRAMHRVSDGEPLQIEYRVNYSDDIRLWVESRCRPGFDENGDLDYVAGFTRDITEQKSHEKSLVLKNEQLEQFSSTVAHDLRNPLNIADGNIDLAREECDSQYLDIASEAVSEMAVLIDELLALAKEGETIDERSQVGFEELVQSGARNVVLDATRLDIQGSATLECDPSRLREALENLLRNATDHGGEGVRVTVGLLDDGDGFYVEDDGVGLPAGKGEVIFERGHTDSQHGSGFGLAIVDQIVDAHGWEIVATESSSGGARFEITGIDSLSIESE</sequence>
<dbReference type="PANTHER" id="PTHR43711">
    <property type="entry name" value="TWO-COMPONENT HISTIDINE KINASE"/>
    <property type="match status" value="1"/>
</dbReference>
<feature type="domain" description="Histidine kinase" evidence="7">
    <location>
        <begin position="277"/>
        <end position="467"/>
    </location>
</feature>
<dbReference type="PROSITE" id="PS50109">
    <property type="entry name" value="HIS_KIN"/>
    <property type="match status" value="1"/>
</dbReference>
<dbReference type="InterPro" id="IPR013655">
    <property type="entry name" value="PAS_fold_3"/>
</dbReference>
<dbReference type="InterPro" id="IPR035965">
    <property type="entry name" value="PAS-like_dom_sf"/>
</dbReference>
<feature type="domain" description="Response regulatory" evidence="8">
    <location>
        <begin position="8"/>
        <end position="124"/>
    </location>
</feature>
<proteinExistence type="predicted"/>
<keyword evidence="12" id="KW-1185">Reference proteome</keyword>
<dbReference type="Gene3D" id="3.40.50.2300">
    <property type="match status" value="1"/>
</dbReference>
<evidence type="ECO:0000256" key="3">
    <source>
        <dbReference type="ARBA" id="ARBA00022679"/>
    </source>
</evidence>
<gene>
    <name evidence="11" type="ORF">AArcS_2304</name>
</gene>
<dbReference type="RefSeq" id="WP_238477550.1">
    <property type="nucleotide sequence ID" value="NZ_CP064786.1"/>
</dbReference>
<dbReference type="Pfam" id="PF08447">
    <property type="entry name" value="PAS_3"/>
    <property type="match status" value="1"/>
</dbReference>
<feature type="domain" description="PAS" evidence="9">
    <location>
        <begin position="139"/>
        <end position="212"/>
    </location>
</feature>
<dbReference type="AlphaFoldDB" id="A0A897MT81"/>
<evidence type="ECO:0000313" key="12">
    <source>
        <dbReference type="Proteomes" id="UP000663586"/>
    </source>
</evidence>
<feature type="domain" description="PAC" evidence="10">
    <location>
        <begin position="214"/>
        <end position="266"/>
    </location>
</feature>
<evidence type="ECO:0000259" key="8">
    <source>
        <dbReference type="PROSITE" id="PS50110"/>
    </source>
</evidence>
<dbReference type="Pfam" id="PF00512">
    <property type="entry name" value="HisKA"/>
    <property type="match status" value="1"/>
</dbReference>
<evidence type="ECO:0000259" key="10">
    <source>
        <dbReference type="PROSITE" id="PS50113"/>
    </source>
</evidence>
<dbReference type="CDD" id="cd00156">
    <property type="entry name" value="REC"/>
    <property type="match status" value="1"/>
</dbReference>
<dbReference type="SMART" id="SM00387">
    <property type="entry name" value="HATPase_c"/>
    <property type="match status" value="1"/>
</dbReference>
<dbReference type="PANTHER" id="PTHR43711:SF1">
    <property type="entry name" value="HISTIDINE KINASE 1"/>
    <property type="match status" value="1"/>
</dbReference>
<dbReference type="SUPFAM" id="SSF52172">
    <property type="entry name" value="CheY-like"/>
    <property type="match status" value="1"/>
</dbReference>
<dbReference type="NCBIfam" id="TIGR00229">
    <property type="entry name" value="sensory_box"/>
    <property type="match status" value="1"/>
</dbReference>
<keyword evidence="3" id="KW-0808">Transferase</keyword>
<dbReference type="GeneID" id="70685680"/>
<dbReference type="InterPro" id="IPR001789">
    <property type="entry name" value="Sig_transdc_resp-reg_receiver"/>
</dbReference>
<dbReference type="InterPro" id="IPR036097">
    <property type="entry name" value="HisK_dim/P_sf"/>
</dbReference>
<dbReference type="SMART" id="SM00448">
    <property type="entry name" value="REC"/>
    <property type="match status" value="1"/>
</dbReference>
<dbReference type="Pfam" id="PF00072">
    <property type="entry name" value="Response_reg"/>
    <property type="match status" value="1"/>
</dbReference>
<dbReference type="Pfam" id="PF02518">
    <property type="entry name" value="HATPase_c"/>
    <property type="match status" value="1"/>
</dbReference>
<dbReference type="EMBL" id="CP064786">
    <property type="protein sequence ID" value="QSG03501.1"/>
    <property type="molecule type" value="Genomic_DNA"/>
</dbReference>
<dbReference type="SUPFAM" id="SSF55874">
    <property type="entry name" value="ATPase domain of HSP90 chaperone/DNA topoisomerase II/histidine kinase"/>
    <property type="match status" value="1"/>
</dbReference>
<dbReference type="InterPro" id="IPR036890">
    <property type="entry name" value="HATPase_C_sf"/>
</dbReference>
<dbReference type="InterPro" id="IPR003661">
    <property type="entry name" value="HisK_dim/P_dom"/>
</dbReference>
<dbReference type="PROSITE" id="PS50110">
    <property type="entry name" value="RESPONSE_REGULATORY"/>
    <property type="match status" value="1"/>
</dbReference>
<dbReference type="SMART" id="SM00388">
    <property type="entry name" value="HisKA"/>
    <property type="match status" value="1"/>
</dbReference>
<dbReference type="PROSITE" id="PS50113">
    <property type="entry name" value="PAC"/>
    <property type="match status" value="1"/>
</dbReference>
<keyword evidence="4 11" id="KW-0418">Kinase</keyword>
<dbReference type="Proteomes" id="UP000663586">
    <property type="component" value="Chromosome"/>
</dbReference>
<dbReference type="CDD" id="cd00130">
    <property type="entry name" value="PAS"/>
    <property type="match status" value="1"/>
</dbReference>
<dbReference type="InterPro" id="IPR003594">
    <property type="entry name" value="HATPase_dom"/>
</dbReference>
<dbReference type="InterPro" id="IPR000014">
    <property type="entry name" value="PAS"/>
</dbReference>
<dbReference type="PROSITE" id="PS50112">
    <property type="entry name" value="PAS"/>
    <property type="match status" value="1"/>
</dbReference>
<evidence type="ECO:0000313" key="11">
    <source>
        <dbReference type="EMBL" id="QSG03501.1"/>
    </source>
</evidence>
<evidence type="ECO:0000256" key="1">
    <source>
        <dbReference type="ARBA" id="ARBA00000085"/>
    </source>
</evidence>
<dbReference type="CDD" id="cd00082">
    <property type="entry name" value="HisKA"/>
    <property type="match status" value="1"/>
</dbReference>
<comment type="catalytic activity">
    <reaction evidence="1">
        <text>ATP + protein L-histidine = ADP + protein N-phospho-L-histidine.</text>
        <dbReference type="EC" id="2.7.13.3"/>
    </reaction>
</comment>
<dbReference type="Gene3D" id="3.30.450.20">
    <property type="entry name" value="PAS domain"/>
    <property type="match status" value="1"/>
</dbReference>
<evidence type="ECO:0000256" key="4">
    <source>
        <dbReference type="ARBA" id="ARBA00022777"/>
    </source>
</evidence>
<evidence type="ECO:0000256" key="2">
    <source>
        <dbReference type="ARBA" id="ARBA00012438"/>
    </source>
</evidence>
<dbReference type="EC" id="2.7.13.3" evidence="2"/>
<keyword evidence="5" id="KW-0902">Two-component regulatory system</keyword>
<evidence type="ECO:0000259" key="9">
    <source>
        <dbReference type="PROSITE" id="PS50112"/>
    </source>
</evidence>
<reference evidence="11" key="1">
    <citation type="submission" date="2020-11" db="EMBL/GenBank/DDBJ databases">
        <title>Carbohydrate-dependent, anaerobic sulfur respiration: A novel catabolism in halophilic archaea.</title>
        <authorList>
            <person name="Sorokin D.Y."/>
            <person name="Messina E."/>
            <person name="Smedile F."/>
            <person name="La Cono V."/>
            <person name="Hallsworth J.E."/>
            <person name="Yakimov M.M."/>
        </authorList>
    </citation>
    <scope>NUCLEOTIDE SEQUENCE</scope>
    <source>
        <strain evidence="11">AArc-S</strain>
    </source>
</reference>
<dbReference type="Gene3D" id="3.30.565.10">
    <property type="entry name" value="Histidine kinase-like ATPase, C-terminal domain"/>
    <property type="match status" value="1"/>
</dbReference>
<accession>A0A897MT81</accession>
<dbReference type="KEGG" id="hara:AArcS_2304"/>
<dbReference type="GO" id="GO:0000155">
    <property type="term" value="F:phosphorelay sensor kinase activity"/>
    <property type="evidence" value="ECO:0007669"/>
    <property type="project" value="InterPro"/>
</dbReference>
<protein>
    <recommendedName>
        <fullName evidence="2">histidine kinase</fullName>
        <ecNumber evidence="2">2.7.13.3</ecNumber>
    </recommendedName>
</protein>
<organism evidence="11 12">
    <name type="scientific">Natranaeroarchaeum sulfidigenes</name>
    <dbReference type="NCBI Taxonomy" id="2784880"/>
    <lineage>
        <taxon>Archaea</taxon>
        <taxon>Methanobacteriati</taxon>
        <taxon>Methanobacteriota</taxon>
        <taxon>Stenosarchaea group</taxon>
        <taxon>Halobacteria</taxon>
        <taxon>Halobacteriales</taxon>
        <taxon>Natronoarchaeaceae</taxon>
        <taxon>Natranaeroarchaeum</taxon>
    </lineage>
</organism>